<dbReference type="Proteomes" id="UP000238392">
    <property type="component" value="Unassembled WGS sequence"/>
</dbReference>
<gene>
    <name evidence="1" type="ORF">CLV74_102258</name>
</gene>
<dbReference type="Pfam" id="PF00300">
    <property type="entry name" value="His_Phos_1"/>
    <property type="match status" value="1"/>
</dbReference>
<comment type="caution">
    <text evidence="1">The sequence shown here is derived from an EMBL/GenBank/DDBJ whole genome shotgun (WGS) entry which is preliminary data.</text>
</comment>
<dbReference type="CDD" id="cd07067">
    <property type="entry name" value="HP_PGM_like"/>
    <property type="match status" value="1"/>
</dbReference>
<dbReference type="EMBL" id="PVTQ01000002">
    <property type="protein sequence ID" value="PRY92343.1"/>
    <property type="molecule type" value="Genomic_DNA"/>
</dbReference>
<dbReference type="GO" id="GO:0005737">
    <property type="term" value="C:cytoplasm"/>
    <property type="evidence" value="ECO:0007669"/>
    <property type="project" value="TreeGrafter"/>
</dbReference>
<evidence type="ECO:0000313" key="2">
    <source>
        <dbReference type="Proteomes" id="UP000238392"/>
    </source>
</evidence>
<evidence type="ECO:0000313" key="1">
    <source>
        <dbReference type="EMBL" id="PRY92343.1"/>
    </source>
</evidence>
<dbReference type="SUPFAM" id="SSF53254">
    <property type="entry name" value="Phosphoglycerate mutase-like"/>
    <property type="match status" value="1"/>
</dbReference>
<dbReference type="PANTHER" id="PTHR48100">
    <property type="entry name" value="BROAD-SPECIFICITY PHOSPHATASE YOR283W-RELATED"/>
    <property type="match status" value="1"/>
</dbReference>
<name>A0A2T0X066_9RHOB</name>
<proteinExistence type="predicted"/>
<organism evidence="1 2">
    <name type="scientific">Donghicola tyrosinivorans</name>
    <dbReference type="NCBI Taxonomy" id="1652492"/>
    <lineage>
        <taxon>Bacteria</taxon>
        <taxon>Pseudomonadati</taxon>
        <taxon>Pseudomonadota</taxon>
        <taxon>Alphaproteobacteria</taxon>
        <taxon>Rhodobacterales</taxon>
        <taxon>Roseobacteraceae</taxon>
        <taxon>Donghicola</taxon>
    </lineage>
</organism>
<keyword evidence="2" id="KW-1185">Reference proteome</keyword>
<protein>
    <submittedName>
        <fullName evidence="1">Broad specificity phosphatase PhoE</fullName>
    </submittedName>
</protein>
<dbReference type="OrthoDB" id="8347407at2"/>
<dbReference type="Gene3D" id="3.40.50.1240">
    <property type="entry name" value="Phosphoglycerate mutase-like"/>
    <property type="match status" value="1"/>
</dbReference>
<dbReference type="AlphaFoldDB" id="A0A2T0X066"/>
<dbReference type="InterPro" id="IPR029033">
    <property type="entry name" value="His_PPase_superfam"/>
</dbReference>
<sequence length="187" mass="20689">MVRHGPTHVKKLIGWTDVPADLSDRQAIAGLKGALPDLPVISSDLLRARQTADAIQGARRRLPHAAQFREIHMGAWEDRSWTEIDDSTPGALRQYYEQPGDTAPPEGESWNQLSQRVHERLTDLLAHHPKGLIVVAHMGPILTVVQRARDISAYDALAQVIAPLSVSQFNYDGAFHEITVNQFPAAL</sequence>
<accession>A0A2T0X066</accession>
<dbReference type="SMART" id="SM00855">
    <property type="entry name" value="PGAM"/>
    <property type="match status" value="1"/>
</dbReference>
<reference evidence="1 2" key="1">
    <citation type="submission" date="2018-03" db="EMBL/GenBank/DDBJ databases">
        <title>Genomic Encyclopedia of Archaeal and Bacterial Type Strains, Phase II (KMG-II): from individual species to whole genera.</title>
        <authorList>
            <person name="Goeker M."/>
        </authorList>
    </citation>
    <scope>NUCLEOTIDE SEQUENCE [LARGE SCALE GENOMIC DNA]</scope>
    <source>
        <strain evidence="1 2">DSM 100212</strain>
    </source>
</reference>
<dbReference type="InterPro" id="IPR013078">
    <property type="entry name" value="His_Pase_superF_clade-1"/>
</dbReference>
<dbReference type="GO" id="GO:0016791">
    <property type="term" value="F:phosphatase activity"/>
    <property type="evidence" value="ECO:0007669"/>
    <property type="project" value="TreeGrafter"/>
</dbReference>
<dbReference type="InterPro" id="IPR050275">
    <property type="entry name" value="PGM_Phosphatase"/>
</dbReference>
<dbReference type="PANTHER" id="PTHR48100:SF1">
    <property type="entry name" value="HISTIDINE PHOSPHATASE FAMILY PROTEIN-RELATED"/>
    <property type="match status" value="1"/>
</dbReference>